<evidence type="ECO:0000313" key="10">
    <source>
        <dbReference type="Proteomes" id="UP000185003"/>
    </source>
</evidence>
<evidence type="ECO:0000259" key="8">
    <source>
        <dbReference type="PROSITE" id="PS50059"/>
    </source>
</evidence>
<evidence type="ECO:0000256" key="5">
    <source>
        <dbReference type="PROSITE-ProRule" id="PRU00277"/>
    </source>
</evidence>
<evidence type="ECO:0000256" key="1">
    <source>
        <dbReference type="ARBA" id="ARBA00000971"/>
    </source>
</evidence>
<dbReference type="AlphaFoldDB" id="A0A1N6FUP7"/>
<comment type="catalytic activity">
    <reaction evidence="1 5 6">
        <text>[protein]-peptidylproline (omega=180) = [protein]-peptidylproline (omega=0)</text>
        <dbReference type="Rhea" id="RHEA:16237"/>
        <dbReference type="Rhea" id="RHEA-COMP:10747"/>
        <dbReference type="Rhea" id="RHEA-COMP:10748"/>
        <dbReference type="ChEBI" id="CHEBI:83833"/>
        <dbReference type="ChEBI" id="CHEBI:83834"/>
        <dbReference type="EC" id="5.2.1.8"/>
    </reaction>
</comment>
<proteinExistence type="inferred from homology"/>
<keyword evidence="3 5" id="KW-0697">Rotamase</keyword>
<evidence type="ECO:0000256" key="7">
    <source>
        <dbReference type="SAM" id="SignalP"/>
    </source>
</evidence>
<protein>
    <recommendedName>
        <fullName evidence="6">Peptidyl-prolyl cis-trans isomerase</fullName>
        <ecNumber evidence="6">5.2.1.8</ecNumber>
    </recommendedName>
</protein>
<evidence type="ECO:0000256" key="4">
    <source>
        <dbReference type="ARBA" id="ARBA00023235"/>
    </source>
</evidence>
<dbReference type="PROSITE" id="PS51257">
    <property type="entry name" value="PROKAR_LIPOPROTEIN"/>
    <property type="match status" value="1"/>
</dbReference>
<dbReference type="GO" id="GO:0003755">
    <property type="term" value="F:peptidyl-prolyl cis-trans isomerase activity"/>
    <property type="evidence" value="ECO:0007669"/>
    <property type="project" value="UniProtKB-UniRule"/>
</dbReference>
<evidence type="ECO:0000313" key="9">
    <source>
        <dbReference type="EMBL" id="SIN98973.1"/>
    </source>
</evidence>
<dbReference type="EC" id="5.2.1.8" evidence="6"/>
<name>A0A1N6FUP7_9BACT</name>
<dbReference type="PANTHER" id="PTHR43811:SF19">
    <property type="entry name" value="39 KDA FK506-BINDING NUCLEAR PROTEIN"/>
    <property type="match status" value="1"/>
</dbReference>
<organism evidence="9 10">
    <name type="scientific">Chitinophaga niabensis</name>
    <dbReference type="NCBI Taxonomy" id="536979"/>
    <lineage>
        <taxon>Bacteria</taxon>
        <taxon>Pseudomonadati</taxon>
        <taxon>Bacteroidota</taxon>
        <taxon>Chitinophagia</taxon>
        <taxon>Chitinophagales</taxon>
        <taxon>Chitinophagaceae</taxon>
        <taxon>Chitinophaga</taxon>
    </lineage>
</organism>
<dbReference type="Gene3D" id="3.10.50.40">
    <property type="match status" value="1"/>
</dbReference>
<dbReference type="PANTHER" id="PTHR43811">
    <property type="entry name" value="FKBP-TYPE PEPTIDYL-PROLYL CIS-TRANS ISOMERASE FKPA"/>
    <property type="match status" value="1"/>
</dbReference>
<gene>
    <name evidence="9" type="ORF">SAMN04488055_2422</name>
</gene>
<keyword evidence="4 5" id="KW-0413">Isomerase</keyword>
<feature type="chain" id="PRO_5012907266" description="Peptidyl-prolyl cis-trans isomerase" evidence="7">
    <location>
        <begin position="19"/>
        <end position="164"/>
    </location>
</feature>
<reference evidence="9 10" key="1">
    <citation type="submission" date="2016-11" db="EMBL/GenBank/DDBJ databases">
        <authorList>
            <person name="Jaros S."/>
            <person name="Januszkiewicz K."/>
            <person name="Wedrychowicz H."/>
        </authorList>
    </citation>
    <scope>NUCLEOTIDE SEQUENCE [LARGE SCALE GENOMIC DNA]</scope>
    <source>
        <strain evidence="9 10">DSM 24787</strain>
    </source>
</reference>
<dbReference type="PROSITE" id="PS50059">
    <property type="entry name" value="FKBP_PPIASE"/>
    <property type="match status" value="1"/>
</dbReference>
<comment type="similarity">
    <text evidence="2 6">Belongs to the FKBP-type PPIase family.</text>
</comment>
<evidence type="ECO:0000256" key="2">
    <source>
        <dbReference type="ARBA" id="ARBA00006577"/>
    </source>
</evidence>
<feature type="signal peptide" evidence="7">
    <location>
        <begin position="1"/>
        <end position="18"/>
    </location>
</feature>
<feature type="domain" description="PPIase FKBP-type" evidence="8">
    <location>
        <begin position="79"/>
        <end position="163"/>
    </location>
</feature>
<dbReference type="EMBL" id="FSRA01000001">
    <property type="protein sequence ID" value="SIN98973.1"/>
    <property type="molecule type" value="Genomic_DNA"/>
</dbReference>
<dbReference type="RefSeq" id="WP_084185532.1">
    <property type="nucleotide sequence ID" value="NZ_FSRA01000001.1"/>
</dbReference>
<sequence length="164" mass="18492">MKRHYFWLLSLLAITAFAACNKKDDTPFDPVKQAATDEKLITDFIANNNITGTVKDDTTALHYKILERGTTPGDTIELNERMNITYEGKLLNGTTFDSGTRTTLSDYRLRELITGWQIGLRKISKGDKIQLFVPSAMGYKNFPTGSIPANSVLIFTVTLHDFYF</sequence>
<dbReference type="InterPro" id="IPR001179">
    <property type="entry name" value="PPIase_FKBP_dom"/>
</dbReference>
<dbReference type="OrthoDB" id="669809at2"/>
<dbReference type="Proteomes" id="UP000185003">
    <property type="component" value="Unassembled WGS sequence"/>
</dbReference>
<dbReference type="Pfam" id="PF00254">
    <property type="entry name" value="FKBP_C"/>
    <property type="match status" value="1"/>
</dbReference>
<keyword evidence="7" id="KW-0732">Signal</keyword>
<dbReference type="STRING" id="536979.SAMN04488055_2422"/>
<dbReference type="SUPFAM" id="SSF54534">
    <property type="entry name" value="FKBP-like"/>
    <property type="match status" value="1"/>
</dbReference>
<evidence type="ECO:0000256" key="6">
    <source>
        <dbReference type="RuleBase" id="RU003915"/>
    </source>
</evidence>
<evidence type="ECO:0000256" key="3">
    <source>
        <dbReference type="ARBA" id="ARBA00023110"/>
    </source>
</evidence>
<accession>A0A1N6FUP7</accession>
<keyword evidence="10" id="KW-1185">Reference proteome</keyword>
<dbReference type="InterPro" id="IPR046357">
    <property type="entry name" value="PPIase_dom_sf"/>
</dbReference>